<gene>
    <name evidence="1" type="ORF">SCALOS_LOCUS3148</name>
</gene>
<evidence type="ECO:0000313" key="2">
    <source>
        <dbReference type="Proteomes" id="UP000789860"/>
    </source>
</evidence>
<keyword evidence="2" id="KW-1185">Reference proteome</keyword>
<protein>
    <submittedName>
        <fullName evidence="1">3238_t:CDS:1</fullName>
    </submittedName>
</protein>
<reference evidence="1" key="1">
    <citation type="submission" date="2021-06" db="EMBL/GenBank/DDBJ databases">
        <authorList>
            <person name="Kallberg Y."/>
            <person name="Tangrot J."/>
            <person name="Rosling A."/>
        </authorList>
    </citation>
    <scope>NUCLEOTIDE SEQUENCE</scope>
    <source>
        <strain evidence="1">AU212A</strain>
    </source>
</reference>
<accession>A0ACA9KX81</accession>
<proteinExistence type="predicted"/>
<name>A0ACA9KX81_9GLOM</name>
<dbReference type="EMBL" id="CAJVPM010003265">
    <property type="protein sequence ID" value="CAG8498848.1"/>
    <property type="molecule type" value="Genomic_DNA"/>
</dbReference>
<sequence>MEEDIRCILSIDGGGFRGIIPAKILSEIERRVTEEIKKDHKNVDIRCADLFDIISGTSTGSILALGLSIPKDNRPKFDAQYLVDFYKTHGHEVFPEYSAIMFANMLLAKSKKLLQDYAENEAEEVEERIKKIESKTNNEGKKVGILERLFSISMKKKNKSNETEKKKLDVTINKTEVVTISKAEDVPDDIKKSKAEDLIMSKDEKKGEEYFTKALMYIKGYENAYNPWKPKYEPDVLEKLLQENFQDIKLKDTVNNVGVIIPSFNITNSEGTFFTNLYAQYEDYLMRDVIQASASAPTYFPAKQIGTKYFIDGGVFQNNPTVIAYLEAKKKFPNAKFVVVSLGTGYFKTPLEMYKDSGVVQWVKPLIDILFNAELDNDDATMKFLAEFDGTSYYRIQPQLSMEDYSISNTSTKETDRLIAFGDEIIKNPNYKLDEIINLLVEKCRKKMIFPTKTKSKAEK</sequence>
<evidence type="ECO:0000313" key="1">
    <source>
        <dbReference type="EMBL" id="CAG8498848.1"/>
    </source>
</evidence>
<dbReference type="Proteomes" id="UP000789860">
    <property type="component" value="Unassembled WGS sequence"/>
</dbReference>
<comment type="caution">
    <text evidence="1">The sequence shown here is derived from an EMBL/GenBank/DDBJ whole genome shotgun (WGS) entry which is preliminary data.</text>
</comment>
<organism evidence="1 2">
    <name type="scientific">Scutellospora calospora</name>
    <dbReference type="NCBI Taxonomy" id="85575"/>
    <lineage>
        <taxon>Eukaryota</taxon>
        <taxon>Fungi</taxon>
        <taxon>Fungi incertae sedis</taxon>
        <taxon>Mucoromycota</taxon>
        <taxon>Glomeromycotina</taxon>
        <taxon>Glomeromycetes</taxon>
        <taxon>Diversisporales</taxon>
        <taxon>Gigasporaceae</taxon>
        <taxon>Scutellospora</taxon>
    </lineage>
</organism>